<organism evidence="2 3">
    <name type="scientific">Desulfitobacterium dichloroeliminans (strain LMG P-21439 / DCA1)</name>
    <dbReference type="NCBI Taxonomy" id="871963"/>
    <lineage>
        <taxon>Bacteria</taxon>
        <taxon>Bacillati</taxon>
        <taxon>Bacillota</taxon>
        <taxon>Clostridia</taxon>
        <taxon>Eubacteriales</taxon>
        <taxon>Desulfitobacteriaceae</taxon>
        <taxon>Desulfitobacterium</taxon>
    </lineage>
</organism>
<evidence type="ECO:0000313" key="2">
    <source>
        <dbReference type="EMBL" id="AGA68455.1"/>
    </source>
</evidence>
<evidence type="ECO:0000256" key="1">
    <source>
        <dbReference type="SAM" id="MobiDB-lite"/>
    </source>
</evidence>
<dbReference type="EMBL" id="CP003344">
    <property type="protein sequence ID" value="AGA68455.1"/>
    <property type="molecule type" value="Genomic_DNA"/>
</dbReference>
<dbReference type="Proteomes" id="UP000010797">
    <property type="component" value="Chromosome"/>
</dbReference>
<accession>L0F5Y8</accession>
<gene>
    <name evidence="2" type="ordered locus">Desdi_0936</name>
</gene>
<dbReference type="HOGENOM" id="CLU_218294_1_0_9"/>
<protein>
    <submittedName>
        <fullName evidence="2">Uncharacterized protein</fullName>
    </submittedName>
</protein>
<dbReference type="AlphaFoldDB" id="L0F5Y8"/>
<feature type="region of interest" description="Disordered" evidence="1">
    <location>
        <begin position="1"/>
        <end position="42"/>
    </location>
</feature>
<name>L0F5Y8_DESDL</name>
<reference evidence="3" key="1">
    <citation type="submission" date="2012-02" db="EMBL/GenBank/DDBJ databases">
        <title>Complete sequence of Desulfitobacterium dichloroeliminans LMG P-21439.</title>
        <authorList>
            <person name="Lucas S."/>
            <person name="Han J."/>
            <person name="Lapidus A."/>
            <person name="Cheng J.-F."/>
            <person name="Goodwin L."/>
            <person name="Pitluck S."/>
            <person name="Peters L."/>
            <person name="Ovchinnikova G."/>
            <person name="Teshima H."/>
            <person name="Detter J.C."/>
            <person name="Han C."/>
            <person name="Tapia R."/>
            <person name="Land M."/>
            <person name="Hauser L."/>
            <person name="Kyrpides N."/>
            <person name="Ivanova N."/>
            <person name="Pagani I."/>
            <person name="Kruse T."/>
            <person name="de Vos W.M."/>
            <person name="Boon N."/>
            <person name="Smidt H."/>
            <person name="Woyke T."/>
        </authorList>
    </citation>
    <scope>NUCLEOTIDE SEQUENCE [LARGE SCALE GENOMIC DNA]</scope>
    <source>
        <strain evidence="3">LMG P-21439 / DCA1</strain>
    </source>
</reference>
<evidence type="ECO:0000313" key="3">
    <source>
        <dbReference type="Proteomes" id="UP000010797"/>
    </source>
</evidence>
<dbReference type="RefSeq" id="WP_015261455.1">
    <property type="nucleotide sequence ID" value="NC_019903.1"/>
</dbReference>
<sequence length="42" mass="4848">MKKSGEIQRRPEGRNSAKYESRSAQEKQAQKKEKDPSVLEQS</sequence>
<keyword evidence="3" id="KW-1185">Reference proteome</keyword>
<dbReference type="KEGG" id="ddl:Desdi_0936"/>
<proteinExistence type="predicted"/>